<evidence type="ECO:0000313" key="2">
    <source>
        <dbReference type="Proteomes" id="UP001589818"/>
    </source>
</evidence>
<proteinExistence type="predicted"/>
<keyword evidence="2" id="KW-1185">Reference proteome</keyword>
<evidence type="ECO:0000313" key="1">
    <source>
        <dbReference type="EMBL" id="MFC0392620.1"/>
    </source>
</evidence>
<organism evidence="1 2">
    <name type="scientific">Paenibacillus mendelii</name>
    <dbReference type="NCBI Taxonomy" id="206163"/>
    <lineage>
        <taxon>Bacteria</taxon>
        <taxon>Bacillati</taxon>
        <taxon>Bacillota</taxon>
        <taxon>Bacilli</taxon>
        <taxon>Bacillales</taxon>
        <taxon>Paenibacillaceae</taxon>
        <taxon>Paenibacillus</taxon>
    </lineage>
</organism>
<name>A0ABV6JCL9_9BACL</name>
<protein>
    <recommendedName>
        <fullName evidence="3">SPOR domain-containing protein</fullName>
    </recommendedName>
</protein>
<comment type="caution">
    <text evidence="1">The sequence shown here is derived from an EMBL/GenBank/DDBJ whole genome shotgun (WGS) entry which is preliminary data.</text>
</comment>
<accession>A0ABV6JCL9</accession>
<reference evidence="1 2" key="1">
    <citation type="submission" date="2024-09" db="EMBL/GenBank/DDBJ databases">
        <authorList>
            <person name="Sun Q."/>
            <person name="Mori K."/>
        </authorList>
    </citation>
    <scope>NUCLEOTIDE SEQUENCE [LARGE SCALE GENOMIC DNA]</scope>
    <source>
        <strain evidence="1 2">CCM 4839</strain>
    </source>
</reference>
<dbReference type="RefSeq" id="WP_204822289.1">
    <property type="nucleotide sequence ID" value="NZ_JANHOF010000027.1"/>
</dbReference>
<dbReference type="EMBL" id="JBHLVF010000018">
    <property type="protein sequence ID" value="MFC0392620.1"/>
    <property type="molecule type" value="Genomic_DNA"/>
</dbReference>
<dbReference type="Proteomes" id="UP001589818">
    <property type="component" value="Unassembled WGS sequence"/>
</dbReference>
<sequence length="60" mass="6990">MKDKQDTFFVEAGYYKSEAEAEAKRKEWIQTHGFDEESLIIERREALQIPEAITIDESAP</sequence>
<evidence type="ECO:0008006" key="3">
    <source>
        <dbReference type="Google" id="ProtNLM"/>
    </source>
</evidence>
<gene>
    <name evidence="1" type="ORF">ACFFJ8_14705</name>
</gene>